<dbReference type="RefSeq" id="WP_251872221.1">
    <property type="nucleotide sequence ID" value="NZ_CP098755.1"/>
</dbReference>
<feature type="coiled-coil region" evidence="1">
    <location>
        <begin position="3"/>
        <end position="30"/>
    </location>
</feature>
<evidence type="ECO:0000313" key="2">
    <source>
        <dbReference type="EMBL" id="USG65115.1"/>
    </source>
</evidence>
<reference evidence="2" key="1">
    <citation type="submission" date="2022-06" db="EMBL/GenBank/DDBJ databases">
        <title>Genome sequencing of Brevibacillus sp. BB3-R1.</title>
        <authorList>
            <person name="Heo J."/>
            <person name="Lee D."/>
            <person name="Won M."/>
            <person name="Han B.-H."/>
            <person name="Hong S.-B."/>
            <person name="Kwon S.-W."/>
        </authorList>
    </citation>
    <scope>NUCLEOTIDE SEQUENCE</scope>
    <source>
        <strain evidence="2">BB3-R1</strain>
    </source>
</reference>
<dbReference type="Proteomes" id="UP001056500">
    <property type="component" value="Chromosome"/>
</dbReference>
<proteinExistence type="predicted"/>
<accession>A0ABY4WD80</accession>
<keyword evidence="1" id="KW-0175">Coiled coil</keyword>
<name>A0ABY4WD80_9BACL</name>
<evidence type="ECO:0000256" key="1">
    <source>
        <dbReference type="SAM" id="Coils"/>
    </source>
</evidence>
<gene>
    <name evidence="2" type="ORF">NDK47_23825</name>
</gene>
<protein>
    <submittedName>
        <fullName evidence="2">Uncharacterized protein</fullName>
    </submittedName>
</protein>
<organism evidence="2 3">
    <name type="scientific">Brevibacillus ruminantium</name>
    <dbReference type="NCBI Taxonomy" id="2950604"/>
    <lineage>
        <taxon>Bacteria</taxon>
        <taxon>Bacillati</taxon>
        <taxon>Bacillota</taxon>
        <taxon>Bacilli</taxon>
        <taxon>Bacillales</taxon>
        <taxon>Paenibacillaceae</taxon>
        <taxon>Brevibacillus</taxon>
    </lineage>
</organism>
<sequence length="150" mass="16872">MKKDLLRNMLKELYEKSEEKERLIKDLQHLVCGVLDEIAGNLPAGTQIQMPIIGTVDIKRFTSNVGSKKWLTVKGAVLECGYPPESTFCLHGDSKCLITVASLSTFLSIANQLPTLIKKLQEREEWTSNLIRQGIENVTQFSMETDNSET</sequence>
<keyword evidence="3" id="KW-1185">Reference proteome</keyword>
<dbReference type="EMBL" id="CP098755">
    <property type="protein sequence ID" value="USG65115.1"/>
    <property type="molecule type" value="Genomic_DNA"/>
</dbReference>
<evidence type="ECO:0000313" key="3">
    <source>
        <dbReference type="Proteomes" id="UP001056500"/>
    </source>
</evidence>